<proteinExistence type="predicted"/>
<evidence type="ECO:0000256" key="1">
    <source>
        <dbReference type="SAM" id="MobiDB-lite"/>
    </source>
</evidence>
<evidence type="ECO:0000313" key="3">
    <source>
        <dbReference type="Proteomes" id="UP001194696"/>
    </source>
</evidence>
<reference evidence="2 3" key="1">
    <citation type="journal article" date="2020" name="Fungal Divers.">
        <title>Resolving the Mortierellaceae phylogeny through synthesis of multi-gene phylogenetics and phylogenomics.</title>
        <authorList>
            <person name="Vandepol N."/>
            <person name="Liber J."/>
            <person name="Desiro A."/>
            <person name="Na H."/>
            <person name="Kennedy M."/>
            <person name="Barry K."/>
            <person name="Grigoriev I.V."/>
            <person name="Miller A.N."/>
            <person name="O'Donnell K."/>
            <person name="Stajich J.E."/>
            <person name="Bonito G."/>
        </authorList>
    </citation>
    <scope>NUCLEOTIDE SEQUENCE [LARGE SCALE GENOMIC DNA]</scope>
    <source>
        <strain evidence="2 3">AD045</strain>
    </source>
</reference>
<gene>
    <name evidence="2" type="ORF">BGZ96_009292</name>
</gene>
<dbReference type="Proteomes" id="UP001194696">
    <property type="component" value="Unassembled WGS sequence"/>
</dbReference>
<evidence type="ECO:0000313" key="2">
    <source>
        <dbReference type="EMBL" id="KAG0286623.1"/>
    </source>
</evidence>
<organism evidence="2 3">
    <name type="scientific">Linnemannia gamsii</name>
    <dbReference type="NCBI Taxonomy" id="64522"/>
    <lineage>
        <taxon>Eukaryota</taxon>
        <taxon>Fungi</taxon>
        <taxon>Fungi incertae sedis</taxon>
        <taxon>Mucoromycota</taxon>
        <taxon>Mortierellomycotina</taxon>
        <taxon>Mortierellomycetes</taxon>
        <taxon>Mortierellales</taxon>
        <taxon>Mortierellaceae</taxon>
        <taxon>Linnemannia</taxon>
    </lineage>
</organism>
<dbReference type="EMBL" id="JAAAIM010000558">
    <property type="protein sequence ID" value="KAG0286623.1"/>
    <property type="molecule type" value="Genomic_DNA"/>
</dbReference>
<feature type="compositionally biased region" description="Polar residues" evidence="1">
    <location>
        <begin position="31"/>
        <end position="44"/>
    </location>
</feature>
<keyword evidence="3" id="KW-1185">Reference proteome</keyword>
<protein>
    <submittedName>
        <fullName evidence="2">Uncharacterized protein</fullName>
    </submittedName>
</protein>
<name>A0ABQ7JYF5_9FUNG</name>
<accession>A0ABQ7JYF5</accession>
<feature type="compositionally biased region" description="Low complexity" evidence="1">
    <location>
        <begin position="12"/>
        <end position="22"/>
    </location>
</feature>
<feature type="region of interest" description="Disordered" evidence="1">
    <location>
        <begin position="1"/>
        <end position="58"/>
    </location>
</feature>
<sequence>MTAPMGNNGRDTSATATSSQSTEQNGLRGLASTNNDDGNSSPQANGRPANATEGGEHPELDAFVKGFYDGDKFTDVDSRVWV</sequence>
<comment type="caution">
    <text evidence="2">The sequence shown here is derived from an EMBL/GenBank/DDBJ whole genome shotgun (WGS) entry which is preliminary data.</text>
</comment>